<sequence length="91" mass="9735">MKVSSTGSVNGIYNTYKKSAVSQSTSPAASGFDVQISKTAMDFSVAMDKLKNLEPIRTGKVENIKNQISNGSYVVDSSKIARAMLLGEIND</sequence>
<keyword evidence="6" id="KW-0804">Transcription</keyword>
<evidence type="ECO:0000256" key="2">
    <source>
        <dbReference type="ARBA" id="ARBA00017823"/>
    </source>
</evidence>
<dbReference type="InterPro" id="IPR007412">
    <property type="entry name" value="FlgM"/>
</dbReference>
<dbReference type="GO" id="GO:0044781">
    <property type="term" value="P:bacterial-type flagellum organization"/>
    <property type="evidence" value="ECO:0007669"/>
    <property type="project" value="UniProtKB-KW"/>
</dbReference>
<dbReference type="AlphaFoldDB" id="A0A552VCQ8"/>
<evidence type="ECO:0000256" key="4">
    <source>
        <dbReference type="ARBA" id="ARBA00022795"/>
    </source>
</evidence>
<evidence type="ECO:0000259" key="7">
    <source>
        <dbReference type="Pfam" id="PF04316"/>
    </source>
</evidence>
<dbReference type="OrthoDB" id="2112849at2"/>
<name>A0A552VCQ8_9FIRM</name>
<reference evidence="8 9" key="1">
    <citation type="submission" date="2019-07" db="EMBL/GenBank/DDBJ databases">
        <title>Criibacterium bergeronii gen. nov., sp. nov. isolated from human clinical samples.</title>
        <authorList>
            <person name="Maheux A.F."/>
            <person name="Boudreau D.K."/>
            <person name="Berube E."/>
            <person name="Brodeur S."/>
            <person name="Bernard K.A."/>
            <person name="Abed J.Y."/>
            <person name="Ducrey E."/>
            <person name="Guay E.F."/>
            <person name="Raymond F."/>
            <person name="Corbeil J."/>
            <person name="Domingo M.-C."/>
            <person name="Roy P.H."/>
            <person name="Boissinot M."/>
            <person name="Tocheva E.I."/>
            <person name="Omar R.F."/>
        </authorList>
    </citation>
    <scope>NUCLEOTIDE SEQUENCE [LARGE SCALE GENOMIC DNA]</scope>
    <source>
        <strain evidence="8 9">CCRI-24246</strain>
    </source>
</reference>
<accession>A0A552VCQ8</accession>
<feature type="domain" description="Anti-sigma-28 factor FlgM C-terminal" evidence="7">
    <location>
        <begin position="34"/>
        <end position="85"/>
    </location>
</feature>
<protein>
    <recommendedName>
        <fullName evidence="2">Negative regulator of flagellin synthesis</fullName>
    </recommendedName>
</protein>
<evidence type="ECO:0000313" key="9">
    <source>
        <dbReference type="Proteomes" id="UP000319424"/>
    </source>
</evidence>
<dbReference type="GO" id="GO:0045892">
    <property type="term" value="P:negative regulation of DNA-templated transcription"/>
    <property type="evidence" value="ECO:0007669"/>
    <property type="project" value="InterPro"/>
</dbReference>
<keyword evidence="5" id="KW-0805">Transcription regulation</keyword>
<dbReference type="NCBIfam" id="TIGR03824">
    <property type="entry name" value="FlgM_jcvi"/>
    <property type="match status" value="1"/>
</dbReference>
<keyword evidence="4" id="KW-1005">Bacterial flagellum biogenesis</keyword>
<gene>
    <name evidence="8" type="primary">flgM</name>
    <name evidence="8" type="ORF">FL857_01665</name>
</gene>
<dbReference type="RefSeq" id="WP_144015493.1">
    <property type="nucleotide sequence ID" value="NZ_VJXW01000002.1"/>
</dbReference>
<evidence type="ECO:0000313" key="8">
    <source>
        <dbReference type="EMBL" id="TRW28200.1"/>
    </source>
</evidence>
<comment type="caution">
    <text evidence="8">The sequence shown here is derived from an EMBL/GenBank/DDBJ whole genome shotgun (WGS) entry which is preliminary data.</text>
</comment>
<proteinExistence type="inferred from homology"/>
<keyword evidence="8" id="KW-0969">Cilium</keyword>
<keyword evidence="3" id="KW-0678">Repressor</keyword>
<evidence type="ECO:0000256" key="6">
    <source>
        <dbReference type="ARBA" id="ARBA00023163"/>
    </source>
</evidence>
<dbReference type="EMBL" id="VJXW01000002">
    <property type="protein sequence ID" value="TRW28200.1"/>
    <property type="molecule type" value="Genomic_DNA"/>
</dbReference>
<dbReference type="InterPro" id="IPR035890">
    <property type="entry name" value="Anti-sigma-28_factor_FlgM_sf"/>
</dbReference>
<organism evidence="8 9">
    <name type="scientific">Criibacterium bergeronii</name>
    <dbReference type="NCBI Taxonomy" id="1871336"/>
    <lineage>
        <taxon>Bacteria</taxon>
        <taxon>Bacillati</taxon>
        <taxon>Bacillota</taxon>
        <taxon>Clostridia</taxon>
        <taxon>Peptostreptococcales</taxon>
        <taxon>Filifactoraceae</taxon>
        <taxon>Criibacterium</taxon>
    </lineage>
</organism>
<keyword evidence="8" id="KW-0966">Cell projection</keyword>
<dbReference type="SUPFAM" id="SSF101498">
    <property type="entry name" value="Anti-sigma factor FlgM"/>
    <property type="match status" value="1"/>
</dbReference>
<evidence type="ECO:0000256" key="3">
    <source>
        <dbReference type="ARBA" id="ARBA00022491"/>
    </source>
</evidence>
<evidence type="ECO:0000256" key="1">
    <source>
        <dbReference type="ARBA" id="ARBA00005322"/>
    </source>
</evidence>
<dbReference type="InterPro" id="IPR031316">
    <property type="entry name" value="FlgM_C"/>
</dbReference>
<dbReference type="Proteomes" id="UP000319424">
    <property type="component" value="Unassembled WGS sequence"/>
</dbReference>
<comment type="similarity">
    <text evidence="1">Belongs to the FlgM family.</text>
</comment>
<evidence type="ECO:0000256" key="5">
    <source>
        <dbReference type="ARBA" id="ARBA00023015"/>
    </source>
</evidence>
<keyword evidence="8" id="KW-0282">Flagellum</keyword>
<dbReference type="Pfam" id="PF04316">
    <property type="entry name" value="FlgM"/>
    <property type="match status" value="1"/>
</dbReference>